<dbReference type="EMBL" id="CP016076">
    <property type="protein sequence ID" value="APU17462.1"/>
    <property type="molecule type" value="Genomic_DNA"/>
</dbReference>
<accession>A0AAC9LIP5</accession>
<proteinExistence type="predicted"/>
<organism evidence="2 3">
    <name type="scientific">Actinoalloteichus fjordicus</name>
    <dbReference type="NCBI Taxonomy" id="1612552"/>
    <lineage>
        <taxon>Bacteria</taxon>
        <taxon>Bacillati</taxon>
        <taxon>Actinomycetota</taxon>
        <taxon>Actinomycetes</taxon>
        <taxon>Pseudonocardiales</taxon>
        <taxon>Pseudonocardiaceae</taxon>
        <taxon>Actinoalloteichus</taxon>
    </lineage>
</organism>
<name>A0AAC9LIP5_9PSEU</name>
<dbReference type="RefSeq" id="WP_075765740.1">
    <property type="nucleotide sequence ID" value="NZ_CP016076.1"/>
</dbReference>
<dbReference type="Proteomes" id="UP000185511">
    <property type="component" value="Chromosome"/>
</dbReference>
<gene>
    <name evidence="2" type="ORF">UA74_27295</name>
</gene>
<evidence type="ECO:0000313" key="2">
    <source>
        <dbReference type="EMBL" id="APU17462.1"/>
    </source>
</evidence>
<dbReference type="AlphaFoldDB" id="A0AAC9LIP5"/>
<dbReference type="KEGG" id="acad:UA74_27295"/>
<feature type="compositionally biased region" description="Basic and acidic residues" evidence="1">
    <location>
        <begin position="1"/>
        <end position="11"/>
    </location>
</feature>
<evidence type="ECO:0000313" key="3">
    <source>
        <dbReference type="Proteomes" id="UP000185511"/>
    </source>
</evidence>
<keyword evidence="3" id="KW-1185">Reference proteome</keyword>
<protein>
    <submittedName>
        <fullName evidence="2">Uncharacterized protein</fullName>
    </submittedName>
</protein>
<evidence type="ECO:0000256" key="1">
    <source>
        <dbReference type="SAM" id="MobiDB-lite"/>
    </source>
</evidence>
<sequence length="76" mass="8607">MRARFLGKDPESNVGDSPTLFATDRTDRKTYIVQGWNVTDVQARADVGPVPPGEGIVEVPEEVLKYWVRRYQEGEL</sequence>
<feature type="region of interest" description="Disordered" evidence="1">
    <location>
        <begin position="1"/>
        <end position="21"/>
    </location>
</feature>
<reference evidence="3" key="1">
    <citation type="submission" date="2016-06" db="EMBL/GenBank/DDBJ databases">
        <title>Complete genome sequence of Actinoalloteichus fjordicus DSM 46855 (=ADI127-17), type strain of the new species Actinoalloteichus fjordicus.</title>
        <authorList>
            <person name="Ruckert C."/>
            <person name="Nouioui I."/>
            <person name="Willmese J."/>
            <person name="van Wezel G."/>
            <person name="Klenk H.-P."/>
            <person name="Kalinowski J."/>
            <person name="Zotchev S.B."/>
        </authorList>
    </citation>
    <scope>NUCLEOTIDE SEQUENCE [LARGE SCALE GENOMIC DNA]</scope>
    <source>
        <strain evidence="3">ADI127-7</strain>
    </source>
</reference>